<proteinExistence type="predicted"/>
<reference evidence="1" key="1">
    <citation type="submission" date="2020-02" db="EMBL/GenBank/DDBJ databases">
        <authorList>
            <person name="Scholz U."/>
            <person name="Mascher M."/>
            <person name="Fiebig A."/>
        </authorList>
    </citation>
    <scope>NUCLEOTIDE SEQUENCE</scope>
</reference>
<name>A0A7I8JYI6_SPIIN</name>
<gene>
    <name evidence="1" type="ORF">SI8410_01000616</name>
</gene>
<dbReference type="EMBL" id="LR746264">
    <property type="protein sequence ID" value="CAA7388375.1"/>
    <property type="molecule type" value="Genomic_DNA"/>
</dbReference>
<dbReference type="OrthoDB" id="1000856at2759"/>
<sequence>MVGIAAVCICVGLLLHSPPEVFSTTRRPFRWELLNYGYI</sequence>
<accession>A0A7I8JYI6</accession>
<keyword evidence="2" id="KW-1185">Reference proteome</keyword>
<organism evidence="1 2">
    <name type="scientific">Spirodela intermedia</name>
    <name type="common">Intermediate duckweed</name>
    <dbReference type="NCBI Taxonomy" id="51605"/>
    <lineage>
        <taxon>Eukaryota</taxon>
        <taxon>Viridiplantae</taxon>
        <taxon>Streptophyta</taxon>
        <taxon>Embryophyta</taxon>
        <taxon>Tracheophyta</taxon>
        <taxon>Spermatophyta</taxon>
        <taxon>Magnoliopsida</taxon>
        <taxon>Liliopsida</taxon>
        <taxon>Araceae</taxon>
        <taxon>Lemnoideae</taxon>
        <taxon>Spirodela</taxon>
    </lineage>
</organism>
<dbReference type="Proteomes" id="UP000663760">
    <property type="component" value="Chromosome 1"/>
</dbReference>
<protein>
    <submittedName>
        <fullName evidence="1">Uncharacterized protein</fullName>
    </submittedName>
</protein>
<evidence type="ECO:0000313" key="2">
    <source>
        <dbReference type="Proteomes" id="UP000663760"/>
    </source>
</evidence>
<evidence type="ECO:0000313" key="1">
    <source>
        <dbReference type="EMBL" id="CAA7388375.1"/>
    </source>
</evidence>
<dbReference type="AlphaFoldDB" id="A0A7I8JYI6"/>